<evidence type="ECO:0000256" key="2">
    <source>
        <dbReference type="SAM" id="SignalP"/>
    </source>
</evidence>
<sequence>MTRGPGHHPRRSLSMTHTISTCLLSILSLLASRESRPSRPRQSEVSVQQAAMALSGRASTAAQVARARVTGMGKRENETTAQQSEDAMSLDIDGEVEAVCVCRGNDGAGCSKCKTHGFPQ</sequence>
<evidence type="ECO:0000313" key="4">
    <source>
        <dbReference type="Proteomes" id="UP000800082"/>
    </source>
</evidence>
<dbReference type="AlphaFoldDB" id="A0A6A5RZI6"/>
<name>A0A6A5RZI6_9PLEO</name>
<reference evidence="3" key="1">
    <citation type="journal article" date="2020" name="Stud. Mycol.">
        <title>101 Dothideomycetes genomes: a test case for predicting lifestyles and emergence of pathogens.</title>
        <authorList>
            <person name="Haridas S."/>
            <person name="Albert R."/>
            <person name="Binder M."/>
            <person name="Bloem J."/>
            <person name="Labutti K."/>
            <person name="Salamov A."/>
            <person name="Andreopoulos B."/>
            <person name="Baker S."/>
            <person name="Barry K."/>
            <person name="Bills G."/>
            <person name="Bluhm B."/>
            <person name="Cannon C."/>
            <person name="Castanera R."/>
            <person name="Culley D."/>
            <person name="Daum C."/>
            <person name="Ezra D."/>
            <person name="Gonzalez J."/>
            <person name="Henrissat B."/>
            <person name="Kuo A."/>
            <person name="Liang C."/>
            <person name="Lipzen A."/>
            <person name="Lutzoni F."/>
            <person name="Magnuson J."/>
            <person name="Mondo S."/>
            <person name="Nolan M."/>
            <person name="Ohm R."/>
            <person name="Pangilinan J."/>
            <person name="Park H.-J."/>
            <person name="Ramirez L."/>
            <person name="Alfaro M."/>
            <person name="Sun H."/>
            <person name="Tritt A."/>
            <person name="Yoshinaga Y."/>
            <person name="Zwiers L.-H."/>
            <person name="Turgeon B."/>
            <person name="Goodwin S."/>
            <person name="Spatafora J."/>
            <person name="Crous P."/>
            <person name="Grigoriev I."/>
        </authorList>
    </citation>
    <scope>NUCLEOTIDE SEQUENCE</scope>
    <source>
        <strain evidence="3">CBS 183.55</strain>
    </source>
</reference>
<dbReference type="EMBL" id="ML978960">
    <property type="protein sequence ID" value="KAF1931666.1"/>
    <property type="molecule type" value="Genomic_DNA"/>
</dbReference>
<protein>
    <submittedName>
        <fullName evidence="3">Uncharacterized protein</fullName>
    </submittedName>
</protein>
<keyword evidence="4" id="KW-1185">Reference proteome</keyword>
<dbReference type="GeneID" id="54346913"/>
<dbReference type="RefSeq" id="XP_033451914.1">
    <property type="nucleotide sequence ID" value="XM_033589266.1"/>
</dbReference>
<feature type="region of interest" description="Disordered" evidence="1">
    <location>
        <begin position="34"/>
        <end position="62"/>
    </location>
</feature>
<feature type="signal peptide" evidence="2">
    <location>
        <begin position="1"/>
        <end position="31"/>
    </location>
</feature>
<evidence type="ECO:0000313" key="3">
    <source>
        <dbReference type="EMBL" id="KAF1931666.1"/>
    </source>
</evidence>
<accession>A0A6A5RZI6</accession>
<proteinExistence type="predicted"/>
<evidence type="ECO:0000256" key="1">
    <source>
        <dbReference type="SAM" id="MobiDB-lite"/>
    </source>
</evidence>
<keyword evidence="2" id="KW-0732">Signal</keyword>
<gene>
    <name evidence="3" type="ORF">M421DRAFT_317595</name>
</gene>
<organism evidence="3 4">
    <name type="scientific">Didymella exigua CBS 183.55</name>
    <dbReference type="NCBI Taxonomy" id="1150837"/>
    <lineage>
        <taxon>Eukaryota</taxon>
        <taxon>Fungi</taxon>
        <taxon>Dikarya</taxon>
        <taxon>Ascomycota</taxon>
        <taxon>Pezizomycotina</taxon>
        <taxon>Dothideomycetes</taxon>
        <taxon>Pleosporomycetidae</taxon>
        <taxon>Pleosporales</taxon>
        <taxon>Pleosporineae</taxon>
        <taxon>Didymellaceae</taxon>
        <taxon>Didymella</taxon>
    </lineage>
</organism>
<dbReference type="Proteomes" id="UP000800082">
    <property type="component" value="Unassembled WGS sequence"/>
</dbReference>
<feature type="chain" id="PRO_5025580445" evidence="2">
    <location>
        <begin position="32"/>
        <end position="120"/>
    </location>
</feature>